<reference evidence="1 2" key="1">
    <citation type="submission" date="2021-02" db="EMBL/GenBank/DDBJ databases">
        <authorList>
            <person name="Park J.-S."/>
        </authorList>
    </citation>
    <scope>NUCLEOTIDE SEQUENCE [LARGE SCALE GENOMIC DNA]</scope>
    <source>
        <strain evidence="1 2">188UL20-2</strain>
    </source>
</reference>
<dbReference type="GO" id="GO:0016301">
    <property type="term" value="F:kinase activity"/>
    <property type="evidence" value="ECO:0007669"/>
    <property type="project" value="UniProtKB-KW"/>
</dbReference>
<dbReference type="SUPFAM" id="SSF52540">
    <property type="entry name" value="P-loop containing nucleoside triphosphate hydrolases"/>
    <property type="match status" value="1"/>
</dbReference>
<gene>
    <name evidence="1" type="ORF">JQC93_12020</name>
</gene>
<keyword evidence="1" id="KW-0808">Transferase</keyword>
<organism evidence="1 2">
    <name type="scientific">Vibrio ulleungensis</name>
    <dbReference type="NCBI Taxonomy" id="2807619"/>
    <lineage>
        <taxon>Bacteria</taxon>
        <taxon>Pseudomonadati</taxon>
        <taxon>Pseudomonadota</taxon>
        <taxon>Gammaproteobacteria</taxon>
        <taxon>Vibrionales</taxon>
        <taxon>Vibrionaceae</taxon>
        <taxon>Vibrio</taxon>
    </lineage>
</organism>
<comment type="caution">
    <text evidence="1">The sequence shown here is derived from an EMBL/GenBank/DDBJ whole genome shotgun (WGS) entry which is preliminary data.</text>
</comment>
<name>A0ABS2HKC5_9VIBR</name>
<dbReference type="Gene3D" id="3.40.50.300">
    <property type="entry name" value="P-loop containing nucleotide triphosphate hydrolases"/>
    <property type="match status" value="1"/>
</dbReference>
<dbReference type="InterPro" id="IPR027417">
    <property type="entry name" value="P-loop_NTPase"/>
</dbReference>
<dbReference type="EMBL" id="JAFEUM010000004">
    <property type="protein sequence ID" value="MBM7037131.1"/>
    <property type="molecule type" value="Genomic_DNA"/>
</dbReference>
<evidence type="ECO:0000313" key="1">
    <source>
        <dbReference type="EMBL" id="MBM7037131.1"/>
    </source>
</evidence>
<dbReference type="Proteomes" id="UP000809621">
    <property type="component" value="Unassembled WGS sequence"/>
</dbReference>
<sequence length="175" mass="20485">MLKVNVVGTSGSGKSTFSRKLATKLQVPHIELDALFWLPNWGETPDEQFFEKIRQETATERWVLDGNYNRTVPVKWRDVDTVIWINYSYTRTVLQAVKRAFIRSLTRKELWAGTGNKESFRKSFMSKDSVILWTLKTYHSNVERYESMMADPQYAHIQFIRLRSPSQSKAFLAKL</sequence>
<evidence type="ECO:0000313" key="2">
    <source>
        <dbReference type="Proteomes" id="UP000809621"/>
    </source>
</evidence>
<accession>A0ABS2HKC5</accession>
<proteinExistence type="predicted"/>
<protein>
    <submittedName>
        <fullName evidence="1">Adenylate kinase</fullName>
    </submittedName>
</protein>
<keyword evidence="2" id="KW-1185">Reference proteome</keyword>
<keyword evidence="1" id="KW-0418">Kinase</keyword>
<dbReference type="PANTHER" id="PTHR37816:SF1">
    <property type="entry name" value="TOXIN"/>
    <property type="match status" value="1"/>
</dbReference>
<dbReference type="PANTHER" id="PTHR37816">
    <property type="entry name" value="YALI0E33011P"/>
    <property type="match status" value="1"/>
</dbReference>
<dbReference type="InterPro" id="IPR052922">
    <property type="entry name" value="Cytidylate_Kinase-2"/>
</dbReference>